<dbReference type="EC" id="4.1.1.17" evidence="7"/>
<keyword evidence="3 11" id="KW-0663">Pyridoxal phosphate</keyword>
<feature type="modified residue" description="N6-(pyridoxal phosphate)lysine" evidence="11">
    <location>
        <position position="65"/>
    </location>
</feature>
<dbReference type="CDD" id="cd00622">
    <property type="entry name" value="PLPDE_III_ODC"/>
    <property type="match status" value="1"/>
</dbReference>
<evidence type="ECO:0000313" key="14">
    <source>
        <dbReference type="Proteomes" id="UP001292094"/>
    </source>
</evidence>
<comment type="subunit">
    <text evidence="9">Homodimer. Only the dimer is catalytically active, as the active sites are constructed of residues from both monomers.</text>
</comment>
<comment type="catalytic activity">
    <reaction evidence="10">
        <text>L-ornithine + H(+) = putrescine + CO2</text>
        <dbReference type="Rhea" id="RHEA:22964"/>
        <dbReference type="ChEBI" id="CHEBI:15378"/>
        <dbReference type="ChEBI" id="CHEBI:16526"/>
        <dbReference type="ChEBI" id="CHEBI:46911"/>
        <dbReference type="ChEBI" id="CHEBI:326268"/>
        <dbReference type="EC" id="4.1.1.17"/>
    </reaction>
</comment>
<organism evidence="13 14">
    <name type="scientific">Petrolisthes manimaculis</name>
    <dbReference type="NCBI Taxonomy" id="1843537"/>
    <lineage>
        <taxon>Eukaryota</taxon>
        <taxon>Metazoa</taxon>
        <taxon>Ecdysozoa</taxon>
        <taxon>Arthropoda</taxon>
        <taxon>Crustacea</taxon>
        <taxon>Multicrustacea</taxon>
        <taxon>Malacostraca</taxon>
        <taxon>Eumalacostraca</taxon>
        <taxon>Eucarida</taxon>
        <taxon>Decapoda</taxon>
        <taxon>Pleocyemata</taxon>
        <taxon>Anomura</taxon>
        <taxon>Galatheoidea</taxon>
        <taxon>Porcellanidae</taxon>
        <taxon>Petrolisthes</taxon>
    </lineage>
</organism>
<feature type="domain" description="Orn/DAP/Arg decarboxylase 2 N-terminal" evidence="12">
    <location>
        <begin position="42"/>
        <end position="275"/>
    </location>
</feature>
<dbReference type="Pfam" id="PF02784">
    <property type="entry name" value="Orn_Arg_deC_N"/>
    <property type="match status" value="1"/>
</dbReference>
<evidence type="ECO:0000256" key="6">
    <source>
        <dbReference type="ARBA" id="ARBA00034115"/>
    </source>
</evidence>
<keyword evidence="14" id="KW-1185">Reference proteome</keyword>
<name>A0AAE1Q0S1_9EUCA</name>
<evidence type="ECO:0000256" key="5">
    <source>
        <dbReference type="ARBA" id="ARBA00023239"/>
    </source>
</evidence>
<evidence type="ECO:0000259" key="12">
    <source>
        <dbReference type="Pfam" id="PF02784"/>
    </source>
</evidence>
<feature type="active site" description="Proton donor" evidence="11">
    <location>
        <position position="345"/>
    </location>
</feature>
<comment type="cofactor">
    <cofactor evidence="1 11">
        <name>pyridoxal 5'-phosphate</name>
        <dbReference type="ChEBI" id="CHEBI:597326"/>
    </cofactor>
</comment>
<dbReference type="InterPro" id="IPR022644">
    <property type="entry name" value="De-COase2_N"/>
</dbReference>
<evidence type="ECO:0000256" key="1">
    <source>
        <dbReference type="ARBA" id="ARBA00001933"/>
    </source>
</evidence>
<dbReference type="SUPFAM" id="SSF51419">
    <property type="entry name" value="PLP-binding barrel"/>
    <property type="match status" value="1"/>
</dbReference>
<dbReference type="InterPro" id="IPR029066">
    <property type="entry name" value="PLP-binding_barrel"/>
</dbReference>
<evidence type="ECO:0000313" key="13">
    <source>
        <dbReference type="EMBL" id="KAK4316407.1"/>
    </source>
</evidence>
<evidence type="ECO:0000256" key="7">
    <source>
        <dbReference type="ARBA" id="ARBA00034138"/>
    </source>
</evidence>
<reference evidence="13" key="1">
    <citation type="submission" date="2023-11" db="EMBL/GenBank/DDBJ databases">
        <title>Genome assemblies of two species of porcelain crab, Petrolisthes cinctipes and Petrolisthes manimaculis (Anomura: Porcellanidae).</title>
        <authorList>
            <person name="Angst P."/>
        </authorList>
    </citation>
    <scope>NUCLEOTIDE SEQUENCE</scope>
    <source>
        <strain evidence="13">PB745_02</strain>
        <tissue evidence="13">Gill</tissue>
    </source>
</reference>
<dbReference type="GO" id="GO:0004586">
    <property type="term" value="F:ornithine decarboxylase activity"/>
    <property type="evidence" value="ECO:0007669"/>
    <property type="project" value="UniProtKB-EC"/>
</dbReference>
<dbReference type="PRINTS" id="PR01182">
    <property type="entry name" value="ORNDCRBXLASE"/>
</dbReference>
<comment type="pathway">
    <text evidence="6">Amine and polyamine biosynthesis; putrescine biosynthesis via L-ornithine pathway; putrescine from L-ornithine: step 1/1.</text>
</comment>
<comment type="caution">
    <text evidence="13">The sequence shown here is derived from an EMBL/GenBank/DDBJ whole genome shotgun (WGS) entry which is preliminary data.</text>
</comment>
<dbReference type="PRINTS" id="PR01179">
    <property type="entry name" value="ODADCRBXLASE"/>
</dbReference>
<evidence type="ECO:0000256" key="8">
    <source>
        <dbReference type="ARBA" id="ARBA00037173"/>
    </source>
</evidence>
<dbReference type="InterPro" id="IPR000183">
    <property type="entry name" value="Orn/DAP/Arg_de-COase"/>
</dbReference>
<proteinExistence type="inferred from homology"/>
<dbReference type="InterPro" id="IPR009006">
    <property type="entry name" value="Ala_racemase/Decarboxylase_C"/>
</dbReference>
<gene>
    <name evidence="13" type="ORF">Pmani_012423</name>
</gene>
<dbReference type="SUPFAM" id="SSF50621">
    <property type="entry name" value="Alanine racemase C-terminal domain-like"/>
    <property type="match status" value="1"/>
</dbReference>
<evidence type="ECO:0000256" key="11">
    <source>
        <dbReference type="PIRSR" id="PIRSR600183-50"/>
    </source>
</evidence>
<keyword evidence="4" id="KW-0620">Polyamine biosynthesis</keyword>
<dbReference type="Proteomes" id="UP001292094">
    <property type="component" value="Unassembled WGS sequence"/>
</dbReference>
<dbReference type="InterPro" id="IPR002433">
    <property type="entry name" value="Orn_de-COase"/>
</dbReference>
<dbReference type="Gene3D" id="2.40.37.10">
    <property type="entry name" value="Lyase, Ornithine Decarboxylase, Chain A, domain 1"/>
    <property type="match status" value="1"/>
</dbReference>
<protein>
    <recommendedName>
        <fullName evidence="7">ornithine decarboxylase</fullName>
        <ecNumber evidence="7">4.1.1.17</ecNumber>
    </recommendedName>
</protein>
<accession>A0AAE1Q0S1</accession>
<comment type="function">
    <text evidence="8">Catalyzes the first and rate-limiting step of polyamine biosynthesis that converts ornithine into putrescine, which is the precursor for the polyamines, spermidine and spermine. Polyamines are essential for cell proliferation and are implicated in cellular processes, ranging from DNA replication to apoptosis.</text>
</comment>
<evidence type="ECO:0000256" key="4">
    <source>
        <dbReference type="ARBA" id="ARBA00023115"/>
    </source>
</evidence>
<dbReference type="GO" id="GO:0005737">
    <property type="term" value="C:cytoplasm"/>
    <property type="evidence" value="ECO:0007669"/>
    <property type="project" value="TreeGrafter"/>
</dbReference>
<dbReference type="FunFam" id="3.20.20.10:FF:000005">
    <property type="entry name" value="Ornithine decarboxylase"/>
    <property type="match status" value="1"/>
</dbReference>
<dbReference type="PANTHER" id="PTHR11482:SF6">
    <property type="entry name" value="ORNITHINE DECARBOXYLASE 1-RELATED"/>
    <property type="match status" value="1"/>
</dbReference>
<dbReference type="GO" id="GO:0033387">
    <property type="term" value="P:putrescine biosynthetic process from arginine, via ornithine"/>
    <property type="evidence" value="ECO:0007669"/>
    <property type="project" value="TreeGrafter"/>
</dbReference>
<sequence>MKLECNFADDARILNEETIMDVTKELAGEPGMEDPFCVLNVGDLVQKIKVWKLKMPRVKPFYAVKCNDDKTVLEILAALGTGFDCASKNEIQKVLQMGVDPSHIIYAHPCKPASHLRHAAKQNISLMTFDNEVELHKIKAYYPQARLVIRIRCDALDCAIPLGIKFGVYPEDVGALLAVARDLDLNIVGVSFHVGSGCREPQVFSRAIAAAKGVFEEAQDLGFNLNLLDIGGGFLGVGDNLLDEVAEIVNKSLEEYFPEDCGVKVIAEPGRYFVASAFTLVTNIVAKRDVKDDDGSLMSTMYYINDGVFGSFNSIVNDGQIVKVVPLKDCGESPLLPCSIWGPTCDSADQVMPHAALPRLSCGDWLVWPNMGAYSMTAGGTFNGFPLPKVYVVIPHHTWLYLEEHLGMTTSKFELGDNSVIDGGPGYPTTPANTTAFTCAAATTSLVDHFNHMAITDMTAEM</sequence>
<dbReference type="PROSITE" id="PS00878">
    <property type="entry name" value="ODR_DC_2_1"/>
    <property type="match status" value="1"/>
</dbReference>
<comment type="similarity">
    <text evidence="2">Belongs to the Orn/Lys/Arg decarboxylase class-II family.</text>
</comment>
<dbReference type="EMBL" id="JAWZYT010001024">
    <property type="protein sequence ID" value="KAK4316407.1"/>
    <property type="molecule type" value="Genomic_DNA"/>
</dbReference>
<evidence type="ECO:0000256" key="10">
    <source>
        <dbReference type="ARBA" id="ARBA00049127"/>
    </source>
</evidence>
<keyword evidence="5" id="KW-0456">Lyase</keyword>
<evidence type="ECO:0000256" key="9">
    <source>
        <dbReference type="ARBA" id="ARBA00046672"/>
    </source>
</evidence>
<evidence type="ECO:0000256" key="2">
    <source>
        <dbReference type="ARBA" id="ARBA00008872"/>
    </source>
</evidence>
<evidence type="ECO:0000256" key="3">
    <source>
        <dbReference type="ARBA" id="ARBA00022898"/>
    </source>
</evidence>
<dbReference type="Gene3D" id="3.20.20.10">
    <property type="entry name" value="Alanine racemase"/>
    <property type="match status" value="1"/>
</dbReference>
<dbReference type="AlphaFoldDB" id="A0AAE1Q0S1"/>
<dbReference type="PANTHER" id="PTHR11482">
    <property type="entry name" value="ARGININE/DIAMINOPIMELATE/ORNITHINE DECARBOXYLASE"/>
    <property type="match status" value="1"/>
</dbReference>
<dbReference type="InterPro" id="IPR022653">
    <property type="entry name" value="De-COase2_pyr-phos_BS"/>
</dbReference>